<name>A0ABX0IS43_9FLAO</name>
<keyword evidence="2" id="KW-1185">Reference proteome</keyword>
<reference evidence="1 2" key="2">
    <citation type="submission" date="2019-05" db="EMBL/GenBank/DDBJ databases">
        <authorList>
            <person name="Lianzixin W."/>
        </authorList>
    </citation>
    <scope>NUCLEOTIDE SEQUENCE [LARGE SCALE GENOMIC DNA]</scope>
    <source>
        <strain evidence="1 2">EC11</strain>
    </source>
</reference>
<proteinExistence type="predicted"/>
<evidence type="ECO:0000313" key="1">
    <source>
        <dbReference type="EMBL" id="NHN26669.1"/>
    </source>
</evidence>
<protein>
    <recommendedName>
        <fullName evidence="3">Bacteriocin</fullName>
    </recommendedName>
</protein>
<evidence type="ECO:0008006" key="3">
    <source>
        <dbReference type="Google" id="ProtNLM"/>
    </source>
</evidence>
<organism evidence="1 2">
    <name type="scientific">Flavobacterium jejuense</name>
    <dbReference type="NCBI Taxonomy" id="1544455"/>
    <lineage>
        <taxon>Bacteria</taxon>
        <taxon>Pseudomonadati</taxon>
        <taxon>Bacteroidota</taxon>
        <taxon>Flavobacteriia</taxon>
        <taxon>Flavobacteriales</taxon>
        <taxon>Flavobacteriaceae</taxon>
        <taxon>Flavobacterium</taxon>
    </lineage>
</organism>
<dbReference type="EMBL" id="VEVQ02000008">
    <property type="protein sequence ID" value="NHN26669.1"/>
    <property type="molecule type" value="Genomic_DNA"/>
</dbReference>
<reference evidence="2" key="1">
    <citation type="submission" date="2019-05" db="EMBL/GenBank/DDBJ databases">
        <title>Flavobacterium profundi sp. nov., isolated from a deep-sea seamount.</title>
        <authorList>
            <person name="Zhang D.-C."/>
        </authorList>
    </citation>
    <scope>NUCLEOTIDE SEQUENCE [LARGE SCALE GENOMIC DNA]</scope>
    <source>
        <strain evidence="2">EC11</strain>
    </source>
</reference>
<accession>A0ABX0IS43</accession>
<dbReference type="RefSeq" id="WP_165928918.1">
    <property type="nucleotide sequence ID" value="NZ_VEVQ02000008.1"/>
</dbReference>
<gene>
    <name evidence="1" type="ORF">FIA58_013370</name>
</gene>
<reference evidence="1 2" key="3">
    <citation type="submission" date="2020-02" db="EMBL/GenBank/DDBJ databases">
        <title>Flavobacterium profundi sp. nov., isolated from a deep-sea seamount.</title>
        <authorList>
            <person name="Zhang D.-C."/>
        </authorList>
    </citation>
    <scope>NUCLEOTIDE SEQUENCE [LARGE SCALE GENOMIC DNA]</scope>
    <source>
        <strain evidence="1 2">EC11</strain>
    </source>
</reference>
<sequence length="51" mass="5616">MKKSILNLNGVVLSRKELVAIKGALKDCIDPTTNQCKYYSLACAAPCRIEM</sequence>
<comment type="caution">
    <text evidence="1">The sequence shown here is derived from an EMBL/GenBank/DDBJ whole genome shotgun (WGS) entry which is preliminary data.</text>
</comment>
<evidence type="ECO:0000313" key="2">
    <source>
        <dbReference type="Proteomes" id="UP000817854"/>
    </source>
</evidence>
<dbReference type="Proteomes" id="UP000817854">
    <property type="component" value="Unassembled WGS sequence"/>
</dbReference>